<comment type="caution">
    <text evidence="8">The sequence shown here is derived from an EMBL/GenBank/DDBJ whole genome shotgun (WGS) entry which is preliminary data.</text>
</comment>
<keyword evidence="4 7" id="KW-1133">Transmembrane helix</keyword>
<feature type="transmembrane region" description="Helical" evidence="7">
    <location>
        <begin position="268"/>
        <end position="288"/>
    </location>
</feature>
<evidence type="ECO:0000256" key="7">
    <source>
        <dbReference type="SAM" id="Phobius"/>
    </source>
</evidence>
<dbReference type="Pfam" id="PF03006">
    <property type="entry name" value="HlyIII"/>
    <property type="match status" value="1"/>
</dbReference>
<dbReference type="GO" id="GO:0016020">
    <property type="term" value="C:membrane"/>
    <property type="evidence" value="ECO:0007669"/>
    <property type="project" value="UniProtKB-SubCell"/>
</dbReference>
<dbReference type="GO" id="GO:0046872">
    <property type="term" value="F:metal ion binding"/>
    <property type="evidence" value="ECO:0007669"/>
    <property type="project" value="UniProtKB-KW"/>
</dbReference>
<reference evidence="8" key="1">
    <citation type="journal article" date="2023" name="Mol. Biol. Evol.">
        <title>Third-Generation Sequencing Reveals the Adaptive Role of the Epigenome in Three Deep-Sea Polychaetes.</title>
        <authorList>
            <person name="Perez M."/>
            <person name="Aroh O."/>
            <person name="Sun Y."/>
            <person name="Lan Y."/>
            <person name="Juniper S.K."/>
            <person name="Young C.R."/>
            <person name="Angers B."/>
            <person name="Qian P.Y."/>
        </authorList>
    </citation>
    <scope>NUCLEOTIDE SEQUENCE</scope>
    <source>
        <strain evidence="8">P08H-3</strain>
    </source>
</reference>
<feature type="transmembrane region" description="Helical" evidence="7">
    <location>
        <begin position="206"/>
        <end position="225"/>
    </location>
</feature>
<accession>A0AAD9JLU3</accession>
<feature type="transmembrane region" description="Helical" evidence="7">
    <location>
        <begin position="140"/>
        <end position="162"/>
    </location>
</feature>
<feature type="transmembrane region" description="Helical" evidence="7">
    <location>
        <begin position="174"/>
        <end position="194"/>
    </location>
</feature>
<keyword evidence="9" id="KW-1185">Reference proteome</keyword>
<evidence type="ECO:0000313" key="8">
    <source>
        <dbReference type="EMBL" id="KAK2155106.1"/>
    </source>
</evidence>
<feature type="transmembrane region" description="Helical" evidence="7">
    <location>
        <begin position="105"/>
        <end position="128"/>
    </location>
</feature>
<dbReference type="InterPro" id="IPR004254">
    <property type="entry name" value="AdipoR/HlyIII-related"/>
</dbReference>
<evidence type="ECO:0000256" key="4">
    <source>
        <dbReference type="ARBA" id="ARBA00022989"/>
    </source>
</evidence>
<feature type="transmembrane region" description="Helical" evidence="7">
    <location>
        <begin position="300"/>
        <end position="321"/>
    </location>
</feature>
<keyword evidence="6" id="KW-0862">Zinc</keyword>
<feature type="transmembrane region" description="Helical" evidence="7">
    <location>
        <begin position="237"/>
        <end position="256"/>
    </location>
</feature>
<proteinExistence type="inferred from homology"/>
<sequence>MSVFRASYADLITSRPVVTYNHVPSMAVNGNTKPTQSIHLDIDNGLFTNNQFNGQFVSRQDHRLYEFSDVPAFLRGNPFIKTGYRVYLSRRDCFKSLFIWSNESINIWSHLLGFIVFFLLMLYDNIFFTQVTRGTFSDRVIVTLGLLCFQFCMLCSAGYHLFRCESELTDRSWFAYDLTGISVGLLGCYLPGVYFGFYCLSVWRDIYLIIVSLLFVTVMLCQTDPRYYSEKYYWSRALLYCGLTGYGIMPTFHWIYLSGGFHTELVQMFTPDVAVVYMLGMTAFYFYITKTPEKCFPGHFDYIGSSHQIWHILIVFSFLWWHKSGYDMLLFYKDNSCPVPE</sequence>
<dbReference type="AlphaFoldDB" id="A0AAD9JLU3"/>
<keyword evidence="6" id="KW-0479">Metal-binding</keyword>
<feature type="binding site" evidence="6">
    <location>
        <position position="311"/>
    </location>
    <ligand>
        <name>Zn(2+)</name>
        <dbReference type="ChEBI" id="CHEBI:29105"/>
    </ligand>
</feature>
<evidence type="ECO:0000256" key="2">
    <source>
        <dbReference type="ARBA" id="ARBA00007018"/>
    </source>
</evidence>
<organism evidence="8 9">
    <name type="scientific">Paralvinella palmiformis</name>
    <dbReference type="NCBI Taxonomy" id="53620"/>
    <lineage>
        <taxon>Eukaryota</taxon>
        <taxon>Metazoa</taxon>
        <taxon>Spiralia</taxon>
        <taxon>Lophotrochozoa</taxon>
        <taxon>Annelida</taxon>
        <taxon>Polychaeta</taxon>
        <taxon>Sedentaria</taxon>
        <taxon>Canalipalpata</taxon>
        <taxon>Terebellida</taxon>
        <taxon>Terebelliformia</taxon>
        <taxon>Alvinellidae</taxon>
        <taxon>Paralvinella</taxon>
    </lineage>
</organism>
<keyword evidence="3 7" id="KW-0812">Transmembrane</keyword>
<comment type="similarity">
    <text evidence="2">Belongs to the ADIPOR family.</text>
</comment>
<dbReference type="EMBL" id="JAODUP010000249">
    <property type="protein sequence ID" value="KAK2155106.1"/>
    <property type="molecule type" value="Genomic_DNA"/>
</dbReference>
<gene>
    <name evidence="8" type="ORF">LSH36_249g03095</name>
</gene>
<evidence type="ECO:0000256" key="1">
    <source>
        <dbReference type="ARBA" id="ARBA00004141"/>
    </source>
</evidence>
<keyword evidence="5 7" id="KW-0472">Membrane</keyword>
<name>A0AAD9JLU3_9ANNE</name>
<dbReference type="Proteomes" id="UP001208570">
    <property type="component" value="Unassembled WGS sequence"/>
</dbReference>
<feature type="binding site" evidence="6">
    <location>
        <position position="307"/>
    </location>
    <ligand>
        <name>Zn(2+)</name>
        <dbReference type="ChEBI" id="CHEBI:29105"/>
    </ligand>
</feature>
<dbReference type="PANTHER" id="PTHR20855:SF15">
    <property type="entry name" value="PROGESTIN AND ADIPOQ RECEPTOR FAMILY MEMBER 3"/>
    <property type="match status" value="1"/>
</dbReference>
<evidence type="ECO:0000256" key="3">
    <source>
        <dbReference type="ARBA" id="ARBA00022692"/>
    </source>
</evidence>
<dbReference type="PANTHER" id="PTHR20855">
    <property type="entry name" value="ADIPOR/PROGESTIN RECEPTOR-RELATED"/>
    <property type="match status" value="1"/>
</dbReference>
<evidence type="ECO:0000256" key="5">
    <source>
        <dbReference type="ARBA" id="ARBA00023136"/>
    </source>
</evidence>
<feature type="binding site" evidence="6">
    <location>
        <position position="160"/>
    </location>
    <ligand>
        <name>Zn(2+)</name>
        <dbReference type="ChEBI" id="CHEBI:29105"/>
    </ligand>
</feature>
<evidence type="ECO:0000256" key="6">
    <source>
        <dbReference type="PIRSR" id="PIRSR604254-1"/>
    </source>
</evidence>
<comment type="subcellular location">
    <subcellularLocation>
        <location evidence="1">Membrane</location>
        <topology evidence="1">Multi-pass membrane protein</topology>
    </subcellularLocation>
</comment>
<dbReference type="GO" id="GO:0038023">
    <property type="term" value="F:signaling receptor activity"/>
    <property type="evidence" value="ECO:0007669"/>
    <property type="project" value="TreeGrafter"/>
</dbReference>
<evidence type="ECO:0000313" key="9">
    <source>
        <dbReference type="Proteomes" id="UP001208570"/>
    </source>
</evidence>
<protein>
    <submittedName>
        <fullName evidence="8">Uncharacterized protein</fullName>
    </submittedName>
</protein>